<dbReference type="GO" id="GO:0090730">
    <property type="term" value="C:Las1 complex"/>
    <property type="evidence" value="ECO:0007669"/>
    <property type="project" value="InterPro"/>
</dbReference>
<evidence type="ECO:0000256" key="1">
    <source>
        <dbReference type="SAM" id="MobiDB-lite"/>
    </source>
</evidence>
<name>A0A166V5M1_9AGAM</name>
<sequence>MKLPHRVPWASTGELDQLCSWIFADEFDLESKKNAVERLSAWRAITSLPHALESTLALLTVILQDNLPQSSSSALLLRQSYATALIRLVNGLVDPLQSGAYARSIASIAAQLGLPPWLVELRHAATHEDLPSLELLRDAARESMAWLLHNYFLPTLNPSAAAQAPAAQLQPLSPLLKQYRSLLKITTRDASVQAQHQPDIDAVQRSVQRWIGQAKVAAGAGAGDLAWDEDEDPKERWALERLADALLEKGALVPLSKKKRVFPAGSFLPPAASLALWTPLLTHIHAEHASFPAVLVQRALAHMLASSPAEADADADARPDPSFDMCLARWAFWALDAWSPRGDHGGLGSEEAALDGKRDVVVTLVNALGPGAADAARDRKAATALLQAVCGNNEELQDATKTLLAHSSPAQAHTWAQGDVAEMDRRLHVLLSAEKREASGSDGDSSMTPLAQTSTPPAPSQSAQRPTDFAPGWQLLGESSGWKHCPIGVYMSGSLVA</sequence>
<dbReference type="InterPro" id="IPR007174">
    <property type="entry name" value="Las1"/>
</dbReference>
<dbReference type="Pfam" id="PF04031">
    <property type="entry name" value="Las1"/>
    <property type="match status" value="1"/>
</dbReference>
<proteinExistence type="predicted"/>
<dbReference type="STRING" id="436010.A0A166V5M1"/>
<dbReference type="PANTHER" id="PTHR15002">
    <property type="entry name" value="RIBOSOMAL BIOGENESIS PROTEIN LAS1L"/>
    <property type="match status" value="1"/>
</dbReference>
<evidence type="ECO:0000313" key="2">
    <source>
        <dbReference type="EMBL" id="KZP32371.1"/>
    </source>
</evidence>
<feature type="compositionally biased region" description="Polar residues" evidence="1">
    <location>
        <begin position="442"/>
        <end position="465"/>
    </location>
</feature>
<reference evidence="2 3" key="1">
    <citation type="journal article" date="2016" name="Mol. Biol. Evol.">
        <title>Comparative Genomics of Early-Diverging Mushroom-Forming Fungi Provides Insights into the Origins of Lignocellulose Decay Capabilities.</title>
        <authorList>
            <person name="Nagy L.G."/>
            <person name="Riley R."/>
            <person name="Tritt A."/>
            <person name="Adam C."/>
            <person name="Daum C."/>
            <person name="Floudas D."/>
            <person name="Sun H."/>
            <person name="Yadav J.S."/>
            <person name="Pangilinan J."/>
            <person name="Larsson K.H."/>
            <person name="Matsuura K."/>
            <person name="Barry K."/>
            <person name="Labutti K."/>
            <person name="Kuo R."/>
            <person name="Ohm R.A."/>
            <person name="Bhattacharya S.S."/>
            <person name="Shirouzu T."/>
            <person name="Yoshinaga Y."/>
            <person name="Martin F.M."/>
            <person name="Grigoriev I.V."/>
            <person name="Hibbett D.S."/>
        </authorList>
    </citation>
    <scope>NUCLEOTIDE SEQUENCE [LARGE SCALE GENOMIC DNA]</scope>
    <source>
        <strain evidence="2 3">CBS 109695</strain>
    </source>
</reference>
<keyword evidence="3" id="KW-1185">Reference proteome</keyword>
<dbReference type="OrthoDB" id="10263222at2759"/>
<dbReference type="GO" id="GO:0000470">
    <property type="term" value="P:maturation of LSU-rRNA"/>
    <property type="evidence" value="ECO:0007669"/>
    <property type="project" value="TreeGrafter"/>
</dbReference>
<protein>
    <submittedName>
        <fullName evidence="2">Las1-domain-containing protein</fullName>
    </submittedName>
</protein>
<dbReference type="PANTHER" id="PTHR15002:SF0">
    <property type="entry name" value="RIBOSOMAL BIOGENESIS PROTEIN LAS1L"/>
    <property type="match status" value="1"/>
</dbReference>
<dbReference type="GO" id="GO:0004519">
    <property type="term" value="F:endonuclease activity"/>
    <property type="evidence" value="ECO:0007669"/>
    <property type="project" value="InterPro"/>
</dbReference>
<accession>A0A166V5M1</accession>
<gene>
    <name evidence="2" type="ORF">FIBSPDRAFT_907411</name>
</gene>
<feature type="region of interest" description="Disordered" evidence="1">
    <location>
        <begin position="435"/>
        <end position="472"/>
    </location>
</feature>
<dbReference type="AlphaFoldDB" id="A0A166V5M1"/>
<evidence type="ECO:0000313" key="3">
    <source>
        <dbReference type="Proteomes" id="UP000076532"/>
    </source>
</evidence>
<dbReference type="Proteomes" id="UP000076532">
    <property type="component" value="Unassembled WGS sequence"/>
</dbReference>
<dbReference type="GO" id="GO:0000460">
    <property type="term" value="P:maturation of 5.8S rRNA"/>
    <property type="evidence" value="ECO:0007669"/>
    <property type="project" value="TreeGrafter"/>
</dbReference>
<dbReference type="EMBL" id="KV417486">
    <property type="protein sequence ID" value="KZP32371.1"/>
    <property type="molecule type" value="Genomic_DNA"/>
</dbReference>
<dbReference type="GO" id="GO:0030687">
    <property type="term" value="C:preribosome, large subunit precursor"/>
    <property type="evidence" value="ECO:0007669"/>
    <property type="project" value="TreeGrafter"/>
</dbReference>
<organism evidence="2 3">
    <name type="scientific">Athelia psychrophila</name>
    <dbReference type="NCBI Taxonomy" id="1759441"/>
    <lineage>
        <taxon>Eukaryota</taxon>
        <taxon>Fungi</taxon>
        <taxon>Dikarya</taxon>
        <taxon>Basidiomycota</taxon>
        <taxon>Agaricomycotina</taxon>
        <taxon>Agaricomycetes</taxon>
        <taxon>Agaricomycetidae</taxon>
        <taxon>Atheliales</taxon>
        <taxon>Atheliaceae</taxon>
        <taxon>Athelia</taxon>
    </lineage>
</organism>